<dbReference type="SUPFAM" id="SSF51126">
    <property type="entry name" value="Pectin lyase-like"/>
    <property type="match status" value="1"/>
</dbReference>
<dbReference type="GO" id="GO:0016837">
    <property type="term" value="F:carbon-oxygen lyase activity, acting on polysaccharides"/>
    <property type="evidence" value="ECO:0007669"/>
    <property type="project" value="TreeGrafter"/>
</dbReference>
<dbReference type="Gene3D" id="2.60.40.10">
    <property type="entry name" value="Immunoglobulins"/>
    <property type="match status" value="2"/>
</dbReference>
<dbReference type="AlphaFoldDB" id="A0A7W9NGI3"/>
<evidence type="ECO:0000256" key="2">
    <source>
        <dbReference type="ARBA" id="ARBA00022525"/>
    </source>
</evidence>
<dbReference type="EMBL" id="JACHIR010000001">
    <property type="protein sequence ID" value="MBB5891564.1"/>
    <property type="molecule type" value="Genomic_DNA"/>
</dbReference>
<dbReference type="RefSeq" id="WP_184861754.1">
    <property type="nucleotide sequence ID" value="NZ_BAAAWY010000095.1"/>
</dbReference>
<evidence type="ECO:0000256" key="1">
    <source>
        <dbReference type="ARBA" id="ARBA00004613"/>
    </source>
</evidence>
<comment type="subcellular location">
    <subcellularLocation>
        <location evidence="1">Secreted</location>
    </subcellularLocation>
</comment>
<keyword evidence="3 4" id="KW-0732">Signal</keyword>
<dbReference type="InterPro" id="IPR000601">
    <property type="entry name" value="PKD_dom"/>
</dbReference>
<evidence type="ECO:0000256" key="3">
    <source>
        <dbReference type="ARBA" id="ARBA00022729"/>
    </source>
</evidence>
<feature type="signal peptide" evidence="4">
    <location>
        <begin position="1"/>
        <end position="21"/>
    </location>
</feature>
<dbReference type="SMART" id="SM00710">
    <property type="entry name" value="PbH1"/>
    <property type="match status" value="4"/>
</dbReference>
<dbReference type="Proteomes" id="UP000585638">
    <property type="component" value="Unassembled WGS sequence"/>
</dbReference>
<gene>
    <name evidence="6" type="ORF">BJ998_002760</name>
</gene>
<name>A0A7W9NGI3_9PSEU</name>
<keyword evidence="7" id="KW-1185">Reference proteome</keyword>
<dbReference type="InterPro" id="IPR013783">
    <property type="entry name" value="Ig-like_fold"/>
</dbReference>
<dbReference type="Pfam" id="PF13229">
    <property type="entry name" value="Beta_helix"/>
    <property type="match status" value="1"/>
</dbReference>
<feature type="domain" description="PKD" evidence="5">
    <location>
        <begin position="488"/>
        <end position="571"/>
    </location>
</feature>
<dbReference type="SMART" id="SM00089">
    <property type="entry name" value="PKD"/>
    <property type="match status" value="2"/>
</dbReference>
<dbReference type="GO" id="GO:0005975">
    <property type="term" value="P:carbohydrate metabolic process"/>
    <property type="evidence" value="ECO:0007669"/>
    <property type="project" value="UniProtKB-ARBA"/>
</dbReference>
<dbReference type="InterPro" id="IPR006626">
    <property type="entry name" value="PbH1"/>
</dbReference>
<organism evidence="6 7">
    <name type="scientific">Kutzneria kofuensis</name>
    <dbReference type="NCBI Taxonomy" id="103725"/>
    <lineage>
        <taxon>Bacteria</taxon>
        <taxon>Bacillati</taxon>
        <taxon>Actinomycetota</taxon>
        <taxon>Actinomycetes</taxon>
        <taxon>Pseudonocardiales</taxon>
        <taxon>Pseudonocardiaceae</taxon>
        <taxon>Kutzneria</taxon>
    </lineage>
</organism>
<sequence>MSRRLAPSALVLTLVSSAALAVPANAATATDLYVAQRSMSCLDTGPGTQNQPFCTVQAAADVALPGQTVHVDAGDYAPVTITRSGSPGTPITFVSVKQLLGAPVQTAVGFTSDGYQAPHAFTVTGSHDIVISTFDTVGTAGAFVIDNSSRVTVDSNYVSVGHGLETAPTAGVSLTNGSSAVTISRNLITGWGATGVSVGQGVTDSTVTTNLIRGNYGPGVVATDAPGTVVSSNTVFGNCVAGISLGGATTGATVENNIVGSNDATVSNEPNCKVHRSPSSAEIVVAAGSTDGTVVDYNLTHPLSGGSAYSWGGVGYKTSADFHSASGQGVHEMTADPKFAASATLALAEGSPAIDSGDPTAPGELPTDLNHAPRVDDPLAANASAGFADRGASELQDPFQLKQFDVSPTQGPSPLPVTLKAEVDDPWSTQPSYTFEFGDGSAPVTTGSLAVQHTYEHASDSSYETEVTVNLPAGVTRHAANLVKVTTPAPPVAKLTVRQVGPLTVDVDARDSTDPWAITEYDYDHGDGSPVIKSPNGTDDYTYATPGTYTITMTMRDGGGNATTTSRQVTVGGAYVPAGPQRLLDTRDGSGPVGPGGQTSVQVTGTYGVPTTGVTAVVLNVTATGPTADSFLSVYPSGGANPGTSNVNFGAGQTVPNLVTVPVGPDGKVVIANHSGSVDVVVDLQGYYQASPAARTGNFLTTVQPRRVMDTRDGTGGVPQAPVHGTQVLNVMGLGSAVVLNVTVTNASTDSFLTVSPDGVPTPTASNLNYRAGQTTSNLVIVPVPMSGKIDVTNHFGSADVIADVEGSFDEWYATQTPSTAFMPLAPSRLLDTRDHATPVGPNGTLGLSVAGVGSVPAYAKSVVLNVTVVNPTASSFLTVFPSGDRPSTSNLNFGAGQITQGQVIVPIGPDGKVDFYNLAGTVDVVADVFGYFA</sequence>
<evidence type="ECO:0000313" key="7">
    <source>
        <dbReference type="Proteomes" id="UP000585638"/>
    </source>
</evidence>
<dbReference type="Gene3D" id="2.160.20.10">
    <property type="entry name" value="Single-stranded right-handed beta-helix, Pectin lyase-like"/>
    <property type="match status" value="1"/>
</dbReference>
<feature type="chain" id="PRO_5039197409" description="PKD domain-containing protein" evidence="4">
    <location>
        <begin position="22"/>
        <end position="934"/>
    </location>
</feature>
<dbReference type="PANTHER" id="PTHR40088:SF2">
    <property type="entry name" value="SECRETED SUGAR HYDROLASE"/>
    <property type="match status" value="1"/>
</dbReference>
<keyword evidence="2" id="KW-0964">Secreted</keyword>
<dbReference type="GO" id="GO:0005576">
    <property type="term" value="C:extracellular region"/>
    <property type="evidence" value="ECO:0007669"/>
    <property type="project" value="UniProtKB-SubCell"/>
</dbReference>
<dbReference type="InterPro" id="IPR035986">
    <property type="entry name" value="PKD_dom_sf"/>
</dbReference>
<dbReference type="InterPro" id="IPR011050">
    <property type="entry name" value="Pectin_lyase_fold/virulence"/>
</dbReference>
<dbReference type="CDD" id="cd00146">
    <property type="entry name" value="PKD"/>
    <property type="match status" value="1"/>
</dbReference>
<comment type="caution">
    <text evidence="6">The sequence shown here is derived from an EMBL/GenBank/DDBJ whole genome shotgun (WGS) entry which is preliminary data.</text>
</comment>
<dbReference type="Pfam" id="PF18911">
    <property type="entry name" value="PKD_4"/>
    <property type="match status" value="1"/>
</dbReference>
<evidence type="ECO:0000313" key="6">
    <source>
        <dbReference type="EMBL" id="MBB5891564.1"/>
    </source>
</evidence>
<dbReference type="Pfam" id="PF00801">
    <property type="entry name" value="PKD"/>
    <property type="match status" value="1"/>
</dbReference>
<dbReference type="SUPFAM" id="SSF49299">
    <property type="entry name" value="PKD domain"/>
    <property type="match status" value="2"/>
</dbReference>
<dbReference type="PANTHER" id="PTHR40088">
    <property type="entry name" value="PECTATE LYASE (EUROFUNG)"/>
    <property type="match status" value="1"/>
</dbReference>
<dbReference type="InterPro" id="IPR022409">
    <property type="entry name" value="PKD/Chitinase_dom"/>
</dbReference>
<evidence type="ECO:0000256" key="4">
    <source>
        <dbReference type="SAM" id="SignalP"/>
    </source>
</evidence>
<dbReference type="InterPro" id="IPR052052">
    <property type="entry name" value="Polysaccharide_Lyase_9"/>
</dbReference>
<accession>A0A7W9NGI3</accession>
<dbReference type="InterPro" id="IPR012334">
    <property type="entry name" value="Pectin_lyas_fold"/>
</dbReference>
<reference evidence="6 7" key="1">
    <citation type="submission" date="2020-08" db="EMBL/GenBank/DDBJ databases">
        <title>Sequencing the genomes of 1000 actinobacteria strains.</title>
        <authorList>
            <person name="Klenk H.-P."/>
        </authorList>
    </citation>
    <scope>NUCLEOTIDE SEQUENCE [LARGE SCALE GENOMIC DNA]</scope>
    <source>
        <strain evidence="6 7">DSM 43851</strain>
    </source>
</reference>
<dbReference type="PROSITE" id="PS50093">
    <property type="entry name" value="PKD"/>
    <property type="match status" value="1"/>
</dbReference>
<proteinExistence type="predicted"/>
<protein>
    <recommendedName>
        <fullName evidence="5">PKD domain-containing protein</fullName>
    </recommendedName>
</protein>
<dbReference type="InterPro" id="IPR039448">
    <property type="entry name" value="Beta_helix"/>
</dbReference>
<evidence type="ECO:0000259" key="5">
    <source>
        <dbReference type="PROSITE" id="PS50093"/>
    </source>
</evidence>